<dbReference type="Pfam" id="PF12323">
    <property type="entry name" value="HTH_OrfB_IS605"/>
    <property type="match status" value="1"/>
</dbReference>
<dbReference type="Pfam" id="PF01385">
    <property type="entry name" value="OrfB_IS605"/>
    <property type="match status" value="1"/>
</dbReference>
<feature type="compositionally biased region" description="Basic and acidic residues" evidence="7">
    <location>
        <begin position="110"/>
        <end position="128"/>
    </location>
</feature>
<feature type="compositionally biased region" description="Basic and acidic residues" evidence="7">
    <location>
        <begin position="304"/>
        <end position="314"/>
    </location>
</feature>
<evidence type="ECO:0000259" key="8">
    <source>
        <dbReference type="Pfam" id="PF01385"/>
    </source>
</evidence>
<evidence type="ECO:0000313" key="11">
    <source>
        <dbReference type="EMBL" id="GIF92152.1"/>
    </source>
</evidence>
<name>A0A8J3K485_9ACTN</name>
<reference evidence="11 12" key="1">
    <citation type="submission" date="2021-01" db="EMBL/GenBank/DDBJ databases">
        <title>Whole genome shotgun sequence of Catellatospora chokoriensis NBRC 107358.</title>
        <authorList>
            <person name="Komaki H."/>
            <person name="Tamura T."/>
        </authorList>
    </citation>
    <scope>NUCLEOTIDE SEQUENCE [LARGE SCALE GENOMIC DNA]</scope>
    <source>
        <strain evidence="11 12">NBRC 107358</strain>
    </source>
</reference>
<feature type="domain" description="Cas12f1-like TNB" evidence="9">
    <location>
        <begin position="185"/>
        <end position="252"/>
    </location>
</feature>
<proteinExistence type="inferred from homology"/>
<protein>
    <recommendedName>
        <fullName evidence="13">Transposase</fullName>
    </recommendedName>
</protein>
<dbReference type="InterPro" id="IPR001959">
    <property type="entry name" value="Transposase"/>
</dbReference>
<evidence type="ECO:0000256" key="7">
    <source>
        <dbReference type="SAM" id="MobiDB-lite"/>
    </source>
</evidence>
<dbReference type="EMBL" id="BONG01000041">
    <property type="protein sequence ID" value="GIF92152.1"/>
    <property type="molecule type" value="Genomic_DNA"/>
</dbReference>
<dbReference type="GO" id="GO:0032196">
    <property type="term" value="P:transposition"/>
    <property type="evidence" value="ECO:0007669"/>
    <property type="project" value="UniProtKB-KW"/>
</dbReference>
<evidence type="ECO:0000256" key="2">
    <source>
        <dbReference type="ARBA" id="ARBA00022578"/>
    </source>
</evidence>
<feature type="domain" description="Probable transposase IS891/IS1136/IS1341" evidence="8">
    <location>
        <begin position="63"/>
        <end position="173"/>
    </location>
</feature>
<comment type="caution">
    <text evidence="11">The sequence shown here is derived from an EMBL/GenBank/DDBJ whole genome shotgun (WGS) entry which is preliminary data.</text>
</comment>
<evidence type="ECO:0000259" key="10">
    <source>
        <dbReference type="Pfam" id="PF12323"/>
    </source>
</evidence>
<dbReference type="GO" id="GO:0003677">
    <property type="term" value="F:DNA binding"/>
    <property type="evidence" value="ECO:0007669"/>
    <property type="project" value="UniProtKB-KW"/>
</dbReference>
<evidence type="ECO:0000256" key="6">
    <source>
        <dbReference type="ARBA" id="ARBA00023172"/>
    </source>
</evidence>
<evidence type="ECO:0000256" key="5">
    <source>
        <dbReference type="ARBA" id="ARBA00023125"/>
    </source>
</evidence>
<evidence type="ECO:0000256" key="3">
    <source>
        <dbReference type="ARBA" id="ARBA00022723"/>
    </source>
</evidence>
<dbReference type="Pfam" id="PF07282">
    <property type="entry name" value="Cas12f1-like_TNB"/>
    <property type="match status" value="1"/>
</dbReference>
<dbReference type="AlphaFoldDB" id="A0A8J3K485"/>
<keyword evidence="5" id="KW-0238">DNA-binding</keyword>
<evidence type="ECO:0000313" key="12">
    <source>
        <dbReference type="Proteomes" id="UP000619293"/>
    </source>
</evidence>
<keyword evidence="4" id="KW-0862">Zinc</keyword>
<dbReference type="InterPro" id="IPR021027">
    <property type="entry name" value="Transposase_put_HTH"/>
</dbReference>
<evidence type="ECO:0000256" key="1">
    <source>
        <dbReference type="ARBA" id="ARBA00008761"/>
    </source>
</evidence>
<dbReference type="Proteomes" id="UP000619293">
    <property type="component" value="Unassembled WGS sequence"/>
</dbReference>
<keyword evidence="3" id="KW-0479">Metal-binding</keyword>
<organism evidence="11 12">
    <name type="scientific">Catellatospora chokoriensis</name>
    <dbReference type="NCBI Taxonomy" id="310353"/>
    <lineage>
        <taxon>Bacteria</taxon>
        <taxon>Bacillati</taxon>
        <taxon>Actinomycetota</taxon>
        <taxon>Actinomycetes</taxon>
        <taxon>Micromonosporales</taxon>
        <taxon>Micromonosporaceae</taxon>
        <taxon>Catellatospora</taxon>
    </lineage>
</organism>
<dbReference type="NCBIfam" id="NF040570">
    <property type="entry name" value="guided_TnpB"/>
    <property type="match status" value="1"/>
</dbReference>
<keyword evidence="12" id="KW-1185">Reference proteome</keyword>
<feature type="compositionally biased region" description="Basic and acidic residues" evidence="7">
    <location>
        <begin position="261"/>
        <end position="270"/>
    </location>
</feature>
<dbReference type="RefSeq" id="WP_191841908.1">
    <property type="nucleotide sequence ID" value="NZ_BAAALB010000016.1"/>
</dbReference>
<evidence type="ECO:0000256" key="4">
    <source>
        <dbReference type="ARBA" id="ARBA00022833"/>
    </source>
</evidence>
<feature type="region of interest" description="Disordered" evidence="7">
    <location>
        <begin position="261"/>
        <end position="314"/>
    </location>
</feature>
<sequence>MIVYQAYRFALDPNATQMAALASHAGASRKAFNWALGLVKAQLDQRAAEKTYGLTDDLLTPITDHARHGPVVGVDVGIKHLAVLSTGDVIDNPRHLAGGAKHLRRLSRRVSPDRRTGREASKRWQKANADRSRAYARVANLRRDGLHKLTTALAADYATIVVEGLNVAGMVRNRRLAKAVSDCGFATIRAMLGYKTTWNGGRLVTAGRWCPSSKTCSDCGEVKTKLPLRVRTFVCDACAMVLDRDLNAARNLARLVEREAGTGVARDPEPRGFNGRGADRRTPLAGQVAVKRPPRPGTVGRQRPTADRELTFAH</sequence>
<accession>A0A8J3K485</accession>
<dbReference type="GO" id="GO:0006310">
    <property type="term" value="P:DNA recombination"/>
    <property type="evidence" value="ECO:0007669"/>
    <property type="project" value="UniProtKB-KW"/>
</dbReference>
<keyword evidence="6" id="KW-0233">DNA recombination</keyword>
<feature type="region of interest" description="Disordered" evidence="7">
    <location>
        <begin position="107"/>
        <end position="128"/>
    </location>
</feature>
<comment type="similarity">
    <text evidence="1">In the C-terminal section; belongs to the transposase 35 family.</text>
</comment>
<dbReference type="GO" id="GO:0046872">
    <property type="term" value="F:metal ion binding"/>
    <property type="evidence" value="ECO:0007669"/>
    <property type="project" value="UniProtKB-KW"/>
</dbReference>
<gene>
    <name evidence="11" type="ORF">Cch02nite_55960</name>
</gene>
<evidence type="ECO:0008006" key="13">
    <source>
        <dbReference type="Google" id="ProtNLM"/>
    </source>
</evidence>
<feature type="domain" description="Transposase putative helix-turn-helix" evidence="10">
    <location>
        <begin position="1"/>
        <end position="43"/>
    </location>
</feature>
<dbReference type="InterPro" id="IPR010095">
    <property type="entry name" value="Cas12f1-like_TNB"/>
</dbReference>
<evidence type="ECO:0000259" key="9">
    <source>
        <dbReference type="Pfam" id="PF07282"/>
    </source>
</evidence>
<keyword evidence="2" id="KW-0815">Transposition</keyword>